<dbReference type="PROSITE" id="PS50157">
    <property type="entry name" value="ZINC_FINGER_C2H2_2"/>
    <property type="match status" value="1"/>
</dbReference>
<reference evidence="4 5" key="1">
    <citation type="submission" date="2015-12" db="EMBL/GenBank/DDBJ databases">
        <title>The genome of Folsomia candida.</title>
        <authorList>
            <person name="Faddeeva A."/>
            <person name="Derks M.F."/>
            <person name="Anvar Y."/>
            <person name="Smit S."/>
            <person name="Van Straalen N."/>
            <person name="Roelofs D."/>
        </authorList>
    </citation>
    <scope>NUCLEOTIDE SEQUENCE [LARGE SCALE GENOMIC DNA]</scope>
    <source>
        <strain evidence="4 5">VU population</strain>
        <tissue evidence="4">Whole body</tissue>
    </source>
</reference>
<name>A0A226F4R9_FOLCA</name>
<dbReference type="InterPro" id="IPR036236">
    <property type="entry name" value="Znf_C2H2_sf"/>
</dbReference>
<protein>
    <submittedName>
        <fullName evidence="4">Zinc finger and BTB domain-containing protein 24</fullName>
    </submittedName>
</protein>
<comment type="caution">
    <text evidence="4">The sequence shown here is derived from an EMBL/GenBank/DDBJ whole genome shotgun (WGS) entry which is preliminary data.</text>
</comment>
<dbReference type="EMBL" id="LNIX01000001">
    <property type="protein sequence ID" value="OXA64447.1"/>
    <property type="molecule type" value="Genomic_DNA"/>
</dbReference>
<keyword evidence="1" id="KW-0862">Zinc</keyword>
<evidence type="ECO:0000256" key="1">
    <source>
        <dbReference type="PROSITE-ProRule" id="PRU00042"/>
    </source>
</evidence>
<keyword evidence="1" id="KW-0863">Zinc-finger</keyword>
<dbReference type="FunFam" id="3.30.160.60:FF:001325">
    <property type="entry name" value="zinc finger protein 200"/>
    <property type="match status" value="1"/>
</dbReference>
<evidence type="ECO:0000313" key="4">
    <source>
        <dbReference type="EMBL" id="OXA64447.1"/>
    </source>
</evidence>
<dbReference type="Gene3D" id="3.30.160.60">
    <property type="entry name" value="Classic Zinc Finger"/>
    <property type="match status" value="1"/>
</dbReference>
<dbReference type="InterPro" id="IPR013087">
    <property type="entry name" value="Znf_C2H2_type"/>
</dbReference>
<feature type="compositionally biased region" description="Basic and acidic residues" evidence="2">
    <location>
        <begin position="26"/>
        <end position="37"/>
    </location>
</feature>
<dbReference type="AlphaFoldDB" id="A0A226F4R9"/>
<proteinExistence type="predicted"/>
<dbReference type="OrthoDB" id="8922241at2759"/>
<dbReference type="SUPFAM" id="SSF57667">
    <property type="entry name" value="beta-beta-alpha zinc fingers"/>
    <property type="match status" value="1"/>
</dbReference>
<gene>
    <name evidence="4" type="ORF">Fcan01_00500</name>
</gene>
<keyword evidence="5" id="KW-1185">Reference proteome</keyword>
<dbReference type="Proteomes" id="UP000198287">
    <property type="component" value="Unassembled WGS sequence"/>
</dbReference>
<evidence type="ECO:0000256" key="2">
    <source>
        <dbReference type="SAM" id="MobiDB-lite"/>
    </source>
</evidence>
<evidence type="ECO:0000313" key="5">
    <source>
        <dbReference type="Proteomes" id="UP000198287"/>
    </source>
</evidence>
<accession>A0A226F4R9</accession>
<keyword evidence="1" id="KW-0479">Metal-binding</keyword>
<feature type="domain" description="C2H2-type" evidence="3">
    <location>
        <begin position="79"/>
        <end position="102"/>
    </location>
</feature>
<feature type="region of interest" description="Disordered" evidence="2">
    <location>
        <begin position="22"/>
        <end position="53"/>
    </location>
</feature>
<dbReference type="PROSITE" id="PS00028">
    <property type="entry name" value="ZINC_FINGER_C2H2_1"/>
    <property type="match status" value="1"/>
</dbReference>
<evidence type="ECO:0000259" key="3">
    <source>
        <dbReference type="PROSITE" id="PS50157"/>
    </source>
</evidence>
<dbReference type="GO" id="GO:0008270">
    <property type="term" value="F:zinc ion binding"/>
    <property type="evidence" value="ECO:0007669"/>
    <property type="project" value="UniProtKB-KW"/>
</dbReference>
<organism evidence="4 5">
    <name type="scientific">Folsomia candida</name>
    <name type="common">Springtail</name>
    <dbReference type="NCBI Taxonomy" id="158441"/>
    <lineage>
        <taxon>Eukaryota</taxon>
        <taxon>Metazoa</taxon>
        <taxon>Ecdysozoa</taxon>
        <taxon>Arthropoda</taxon>
        <taxon>Hexapoda</taxon>
        <taxon>Collembola</taxon>
        <taxon>Entomobryomorpha</taxon>
        <taxon>Isotomoidea</taxon>
        <taxon>Isotomidae</taxon>
        <taxon>Proisotominae</taxon>
        <taxon>Folsomia</taxon>
    </lineage>
</organism>
<sequence length="128" mass="13961">MITSGSEDNNIPNNINSLRNFSNHARCGDGDDDDKPRSGGCGTSCDGGDTPGVTKREGFQFPFFLEGHIRQAHTGERPFSCDQCGKGFAIKSALILHLKGAHGVVLEVKDRLPRSKKDVFRLEEDENA</sequence>